<reference evidence="1 2" key="1">
    <citation type="submission" date="2018-11" db="EMBL/GenBank/DDBJ databases">
        <title>Proposal to divide the Flavobacteriaceae and reorganize its genera based on Amino Acid Identity values calculated from whole genome sequences.</title>
        <authorList>
            <person name="Nicholson A.C."/>
            <person name="Gulvik C.A."/>
            <person name="Whitney A.M."/>
            <person name="Humrighouse B.W."/>
            <person name="Bell M."/>
            <person name="Holmes B."/>
            <person name="Steigerwalt A.G."/>
            <person name="Villarma A."/>
            <person name="Sheth M."/>
            <person name="Batra D."/>
            <person name="Pryor J."/>
            <person name="Bernardet J.-F."/>
            <person name="Hugo C."/>
            <person name="Kampfer P."/>
            <person name="Newman J."/>
            <person name="McQuiston J.R."/>
        </authorList>
    </citation>
    <scope>NUCLEOTIDE SEQUENCE [LARGE SCALE GENOMIC DNA]</scope>
    <source>
        <strain evidence="1 2">G0041</strain>
    </source>
</reference>
<keyword evidence="2" id="KW-1185">Reference proteome</keyword>
<evidence type="ECO:0000313" key="1">
    <source>
        <dbReference type="EMBL" id="AZA93777.1"/>
    </source>
</evidence>
<dbReference type="RefSeq" id="WP_123856199.1">
    <property type="nucleotide sequence ID" value="NZ_CP033923.1"/>
</dbReference>
<dbReference type="Pfam" id="PF11066">
    <property type="entry name" value="DUF2867"/>
    <property type="match status" value="1"/>
</dbReference>
<dbReference type="Proteomes" id="UP000278288">
    <property type="component" value="Chromosome"/>
</dbReference>
<sequence length="179" mass="20054">MKIKKIEFPARSILSQGNEKFDYVDSFEGGLVGNGQNFNITQIGKAFFTSGPKWGKKMFAIRNKMVGLFGLKTGAENDPEKDADSFTCEVGERVGIFKIFDKTSNEIILGEDDKHLDFRISILFDKNQGGQDENSLTISTTVKFHNWLGVLYFLPVRPFHKLIVPAMLKNIIGKLESAA</sequence>
<proteinExistence type="predicted"/>
<dbReference type="KEGG" id="cnk:EG343_03365"/>
<accession>A0AAD0YRD9</accession>
<dbReference type="EMBL" id="CP033923">
    <property type="protein sequence ID" value="AZA93777.1"/>
    <property type="molecule type" value="Genomic_DNA"/>
</dbReference>
<name>A0AAD0YRD9_CHRNA</name>
<organism evidence="1 2">
    <name type="scientific">Chryseobacterium nakagawai</name>
    <dbReference type="NCBI Taxonomy" id="1241982"/>
    <lineage>
        <taxon>Bacteria</taxon>
        <taxon>Pseudomonadati</taxon>
        <taxon>Bacteroidota</taxon>
        <taxon>Flavobacteriia</taxon>
        <taxon>Flavobacteriales</taxon>
        <taxon>Weeksellaceae</taxon>
        <taxon>Chryseobacterium group</taxon>
        <taxon>Chryseobacterium</taxon>
    </lineage>
</organism>
<gene>
    <name evidence="1" type="ORF">EG343_03365</name>
</gene>
<dbReference type="AlphaFoldDB" id="A0AAD0YRD9"/>
<dbReference type="InterPro" id="IPR021295">
    <property type="entry name" value="DUF2867"/>
</dbReference>
<protein>
    <submittedName>
        <fullName evidence="1">DUF2867 domain-containing protein</fullName>
    </submittedName>
</protein>
<evidence type="ECO:0000313" key="2">
    <source>
        <dbReference type="Proteomes" id="UP000278288"/>
    </source>
</evidence>